<sequence>MYAEVAMIGTLLVAYSVPCETTCGPGTFAIQNGIVEPDGSLHAFVCQRCSNCTELGRIELEHCTSYSDAKCGCEDGYIESTDNPERCVRGPTSPPEIFSGYMISQSTIM</sequence>
<evidence type="ECO:0000259" key="2">
    <source>
        <dbReference type="PROSITE" id="PS50050"/>
    </source>
</evidence>
<protein>
    <submittedName>
        <fullName evidence="4">Tumor necrosis factor receptor superfamily member 10B-like</fullName>
    </submittedName>
</protein>
<dbReference type="GeneID" id="115815289"/>
<comment type="caution">
    <text evidence="1">Lacks conserved residue(s) required for the propagation of feature annotation.</text>
</comment>
<name>A0A6J2VMB3_CHACN</name>
<keyword evidence="3" id="KW-1185">Reference proteome</keyword>
<feature type="repeat" description="TNFR-Cys" evidence="1">
    <location>
        <begin position="22"/>
        <end position="71"/>
    </location>
</feature>
<dbReference type="Gene3D" id="2.10.50.10">
    <property type="entry name" value="Tumor Necrosis Factor Receptor, subunit A, domain 2"/>
    <property type="match status" value="1"/>
</dbReference>
<evidence type="ECO:0000256" key="1">
    <source>
        <dbReference type="PROSITE-ProRule" id="PRU00206"/>
    </source>
</evidence>
<reference evidence="4" key="1">
    <citation type="submission" date="2025-08" db="UniProtKB">
        <authorList>
            <consortium name="RefSeq"/>
        </authorList>
    </citation>
    <scope>IDENTIFICATION</scope>
</reference>
<dbReference type="AlphaFoldDB" id="A0A6J2VMB3"/>
<proteinExistence type="predicted"/>
<dbReference type="PROSITE" id="PS50050">
    <property type="entry name" value="TNFR_NGFR_2"/>
    <property type="match status" value="1"/>
</dbReference>
<dbReference type="SUPFAM" id="SSF57586">
    <property type="entry name" value="TNF receptor-like"/>
    <property type="match status" value="1"/>
</dbReference>
<accession>A0A6J2VMB3</accession>
<evidence type="ECO:0000313" key="3">
    <source>
        <dbReference type="Proteomes" id="UP000504632"/>
    </source>
</evidence>
<organism evidence="3 4">
    <name type="scientific">Chanos chanos</name>
    <name type="common">Milkfish</name>
    <name type="synonym">Mugil chanos</name>
    <dbReference type="NCBI Taxonomy" id="29144"/>
    <lineage>
        <taxon>Eukaryota</taxon>
        <taxon>Metazoa</taxon>
        <taxon>Chordata</taxon>
        <taxon>Craniata</taxon>
        <taxon>Vertebrata</taxon>
        <taxon>Euteleostomi</taxon>
        <taxon>Actinopterygii</taxon>
        <taxon>Neopterygii</taxon>
        <taxon>Teleostei</taxon>
        <taxon>Ostariophysi</taxon>
        <taxon>Gonorynchiformes</taxon>
        <taxon>Chanidae</taxon>
        <taxon>Chanos</taxon>
    </lineage>
</organism>
<feature type="domain" description="TNFR-Cys" evidence="2">
    <location>
        <begin position="22"/>
        <end position="71"/>
    </location>
</feature>
<dbReference type="InterPro" id="IPR001368">
    <property type="entry name" value="TNFR/NGFR_Cys_rich_reg"/>
</dbReference>
<evidence type="ECO:0000313" key="4">
    <source>
        <dbReference type="RefSeq" id="XP_030634105.1"/>
    </source>
</evidence>
<dbReference type="RefSeq" id="XP_030634105.1">
    <property type="nucleotide sequence ID" value="XM_030778245.1"/>
</dbReference>
<dbReference type="InParanoid" id="A0A6J2VMB3"/>
<dbReference type="Proteomes" id="UP000504632">
    <property type="component" value="Chromosome 6"/>
</dbReference>
<gene>
    <name evidence="4" type="primary">LOC115815289</name>
</gene>